<protein>
    <submittedName>
        <fullName evidence="2">AAA family ATPase</fullName>
    </submittedName>
</protein>
<evidence type="ECO:0000313" key="3">
    <source>
        <dbReference type="Proteomes" id="UP000565521"/>
    </source>
</evidence>
<dbReference type="InterPro" id="IPR027417">
    <property type="entry name" value="P-loop_NTPase"/>
</dbReference>
<organism evidence="2 3">
    <name type="scientific">Hymenobacter lapidiphilus</name>
    <dbReference type="NCBI Taxonomy" id="2608003"/>
    <lineage>
        <taxon>Bacteria</taxon>
        <taxon>Pseudomonadati</taxon>
        <taxon>Bacteroidota</taxon>
        <taxon>Cytophagia</taxon>
        <taxon>Cytophagales</taxon>
        <taxon>Hymenobacteraceae</taxon>
        <taxon>Hymenobacter</taxon>
    </lineage>
</organism>
<dbReference type="EMBL" id="JABKAU010000016">
    <property type="protein sequence ID" value="NVO31659.1"/>
    <property type="molecule type" value="Genomic_DNA"/>
</dbReference>
<dbReference type="Pfam" id="PF07728">
    <property type="entry name" value="AAA_5"/>
    <property type="match status" value="1"/>
</dbReference>
<dbReference type="InterPro" id="IPR052934">
    <property type="entry name" value="Methyl-DNA_Rec/Restrict_Enz"/>
</dbReference>
<accession>A0A7Y7PPK0</accession>
<evidence type="ECO:0000259" key="1">
    <source>
        <dbReference type="SMART" id="SM00382"/>
    </source>
</evidence>
<dbReference type="Proteomes" id="UP000565521">
    <property type="component" value="Unassembled WGS sequence"/>
</dbReference>
<feature type="domain" description="AAA+ ATPase" evidence="1">
    <location>
        <begin position="201"/>
        <end position="510"/>
    </location>
</feature>
<sequence>MMPKPFFTAKGLEFFRKRITEKPIAVRDNLQDEADKEQIRAHIISPSNEWARLVIEALPAYEVIQDNRVQSGFGQLKQYSWVRLYLSEFGDEGIYFRLGVDGKGSKLTYNIDYRWGAKNPLLYEETQRIDSALKQSGITDQSIYPESLLQYDWSRLVDETVSFIKQYEPLYRRLHTLLNAHMVATKKAKEDAHAAFAAKFPNPNIILYGPPGTGKTHHTLELAYELLMGEPPASYALAQELFQQELGKRVEFVTFHQSFGYEDFVQGIKPEVNDKDQLVFKPKNGIFYEIARRARDEFNQQEQPDRPGRLPFDIVFDRLVQPLEVNGEEVVVKMKTDKYTFQLIALTDTYLRFRRHENKTESNLKLDTLRSLYEGTIGYKQGGLQLYYQYVVNRLKELADEIKREEYSAHLQVGTGEVAPPRNYVLIIDEINRANISKVFGELITLLEKDKRLGGDNPLSVTLPSGEAKFNVPANLYLIGTMNTADKSIALLDIALRRRFEFQALYPIYAQADGTPFQHATAFRQLNINISEQKSRDFQIGHAYFMDRPDKPAEPLADILNKKVIPLLYEYFLNDAKKVKAVFKDTGLEVQEDQATGLLRCSPVV</sequence>
<keyword evidence="3" id="KW-1185">Reference proteome</keyword>
<dbReference type="RefSeq" id="WP_176908559.1">
    <property type="nucleotide sequence ID" value="NZ_JABKAU010000016.1"/>
</dbReference>
<name>A0A7Y7PPK0_9BACT</name>
<dbReference type="PANTHER" id="PTHR37291:SF1">
    <property type="entry name" value="TYPE IV METHYL-DIRECTED RESTRICTION ENZYME ECOKMCRB SUBUNIT"/>
    <property type="match status" value="1"/>
</dbReference>
<dbReference type="GO" id="GO:0005524">
    <property type="term" value="F:ATP binding"/>
    <property type="evidence" value="ECO:0007669"/>
    <property type="project" value="InterPro"/>
</dbReference>
<dbReference type="SUPFAM" id="SSF52540">
    <property type="entry name" value="P-loop containing nucleoside triphosphate hydrolases"/>
    <property type="match status" value="1"/>
</dbReference>
<reference evidence="2 3" key="1">
    <citation type="submission" date="2020-05" db="EMBL/GenBank/DDBJ databases">
        <title>Hymenobacter terrestris sp. nov. and Hymenobacter lapidiphilus sp. nov., isolated from regoliths in Antarctica.</title>
        <authorList>
            <person name="Sedlacek I."/>
            <person name="Pantucek R."/>
            <person name="Zeman M."/>
            <person name="Holochova P."/>
            <person name="Kralova S."/>
            <person name="Stankova E."/>
            <person name="Sedo O."/>
            <person name="Micenkova L."/>
            <person name="Svec P."/>
            <person name="Gupta V."/>
            <person name="Sood U."/>
            <person name="Korpole U.S."/>
            <person name="Lal R."/>
        </authorList>
    </citation>
    <scope>NUCLEOTIDE SEQUENCE [LARGE SCALE GENOMIC DNA]</scope>
    <source>
        <strain evidence="2 3">P5342</strain>
    </source>
</reference>
<dbReference type="Gene3D" id="3.40.50.300">
    <property type="entry name" value="P-loop containing nucleotide triphosphate hydrolases"/>
    <property type="match status" value="2"/>
</dbReference>
<evidence type="ECO:0000313" key="2">
    <source>
        <dbReference type="EMBL" id="NVO31659.1"/>
    </source>
</evidence>
<dbReference type="AlphaFoldDB" id="A0A7Y7PPK0"/>
<gene>
    <name evidence="2" type="ORF">HW554_10595</name>
</gene>
<dbReference type="PANTHER" id="PTHR37291">
    <property type="entry name" value="5-METHYLCYTOSINE-SPECIFIC RESTRICTION ENZYME B"/>
    <property type="match status" value="1"/>
</dbReference>
<comment type="caution">
    <text evidence="2">The sequence shown here is derived from an EMBL/GenBank/DDBJ whole genome shotgun (WGS) entry which is preliminary data.</text>
</comment>
<dbReference type="InterPro" id="IPR011704">
    <property type="entry name" value="ATPase_dyneun-rel_AAA"/>
</dbReference>
<dbReference type="SMART" id="SM00382">
    <property type="entry name" value="AAA"/>
    <property type="match status" value="1"/>
</dbReference>
<dbReference type="InterPro" id="IPR003593">
    <property type="entry name" value="AAA+_ATPase"/>
</dbReference>
<proteinExistence type="predicted"/>
<dbReference type="GO" id="GO:0016887">
    <property type="term" value="F:ATP hydrolysis activity"/>
    <property type="evidence" value="ECO:0007669"/>
    <property type="project" value="InterPro"/>
</dbReference>